<feature type="coiled-coil region" evidence="5">
    <location>
        <begin position="6"/>
        <end position="313"/>
    </location>
</feature>
<feature type="non-terminal residue" evidence="6">
    <location>
        <position position="1"/>
    </location>
</feature>
<protein>
    <recommendedName>
        <fullName evidence="8">A kinase anchor protein 9</fullName>
    </recommendedName>
</protein>
<evidence type="ECO:0000256" key="5">
    <source>
        <dbReference type="SAM" id="Coils"/>
    </source>
</evidence>
<sequence>NFTDEKAIIEQNLRSLKQEHAFLQTEYDSEKKIKESAMQENRRLHNDIASLAADCKDARKELDIAQRQVEDLKRQLQHYVAEVKRTEDLISQKELERSAILDQFKCLSEEANILESNNHTLETEATQTRVQLSVALDHASDLERKLENQESIIRSYEKQISDLTSQMASLEMQLKQSNSQYDMLTKELRQMKDLCVKLDHDKDTLKRQLQDGEDRRGHVERNIDIHTRENDDLKKLLDKERTNLEGLEKLLKEARQDVIEQRLLNQDLQAEITRLKTKMDELQERLVTTSEQLDLYQEKALDYSQQNKQLRREIANERFFRAREDDTKRYPSL</sequence>
<evidence type="ECO:0000256" key="4">
    <source>
        <dbReference type="ARBA" id="ARBA00038123"/>
    </source>
</evidence>
<keyword evidence="5" id="KW-0175">Coiled coil</keyword>
<evidence type="ECO:0000313" key="6">
    <source>
        <dbReference type="EMBL" id="KAJ8919322.1"/>
    </source>
</evidence>
<comment type="similarity">
    <text evidence="4">Belongs to the CEP135/TSGA10 family.</text>
</comment>
<comment type="subcellular location">
    <subcellularLocation>
        <location evidence="1">Cytoplasm</location>
        <location evidence="1">Cytoskeleton</location>
        <location evidence="1">Microtubule organizing center</location>
        <location evidence="1">Centrosome</location>
        <location evidence="1">Centriole</location>
    </subcellularLocation>
</comment>
<accession>A0AAV8VY60</accession>
<evidence type="ECO:0000256" key="2">
    <source>
        <dbReference type="ARBA" id="ARBA00022490"/>
    </source>
</evidence>
<keyword evidence="7" id="KW-1185">Reference proteome</keyword>
<dbReference type="SUPFAM" id="SSF57997">
    <property type="entry name" value="Tropomyosin"/>
    <property type="match status" value="1"/>
</dbReference>
<dbReference type="EMBL" id="JANEYG010000019">
    <property type="protein sequence ID" value="KAJ8919322.1"/>
    <property type="molecule type" value="Genomic_DNA"/>
</dbReference>
<proteinExistence type="inferred from homology"/>
<dbReference type="AlphaFoldDB" id="A0AAV8VY60"/>
<organism evidence="6 7">
    <name type="scientific">Exocentrus adspersus</name>
    <dbReference type="NCBI Taxonomy" id="1586481"/>
    <lineage>
        <taxon>Eukaryota</taxon>
        <taxon>Metazoa</taxon>
        <taxon>Ecdysozoa</taxon>
        <taxon>Arthropoda</taxon>
        <taxon>Hexapoda</taxon>
        <taxon>Insecta</taxon>
        <taxon>Pterygota</taxon>
        <taxon>Neoptera</taxon>
        <taxon>Endopterygota</taxon>
        <taxon>Coleoptera</taxon>
        <taxon>Polyphaga</taxon>
        <taxon>Cucujiformia</taxon>
        <taxon>Chrysomeloidea</taxon>
        <taxon>Cerambycidae</taxon>
        <taxon>Lamiinae</taxon>
        <taxon>Acanthocinini</taxon>
        <taxon>Exocentrus</taxon>
    </lineage>
</organism>
<dbReference type="Gene3D" id="1.20.5.170">
    <property type="match status" value="1"/>
</dbReference>
<dbReference type="Proteomes" id="UP001159042">
    <property type="component" value="Unassembled WGS sequence"/>
</dbReference>
<dbReference type="PANTHER" id="PTHR20544">
    <property type="entry name" value="CENTROSOMAL PROTEIN CEP135"/>
    <property type="match status" value="1"/>
</dbReference>
<evidence type="ECO:0000313" key="7">
    <source>
        <dbReference type="Proteomes" id="UP001159042"/>
    </source>
</evidence>
<name>A0AAV8VY60_9CUCU</name>
<dbReference type="InterPro" id="IPR051877">
    <property type="entry name" value="Centriole_BasalBody_StrucProt"/>
</dbReference>
<evidence type="ECO:0000256" key="3">
    <source>
        <dbReference type="ARBA" id="ARBA00023212"/>
    </source>
</evidence>
<gene>
    <name evidence="6" type="ORF">NQ315_003906</name>
</gene>
<keyword evidence="2" id="KW-0963">Cytoplasm</keyword>
<evidence type="ECO:0000256" key="1">
    <source>
        <dbReference type="ARBA" id="ARBA00004114"/>
    </source>
</evidence>
<evidence type="ECO:0008006" key="8">
    <source>
        <dbReference type="Google" id="ProtNLM"/>
    </source>
</evidence>
<dbReference type="GO" id="GO:0005814">
    <property type="term" value="C:centriole"/>
    <property type="evidence" value="ECO:0007669"/>
    <property type="project" value="UniProtKB-SubCell"/>
</dbReference>
<comment type="caution">
    <text evidence="6">The sequence shown here is derived from an EMBL/GenBank/DDBJ whole genome shotgun (WGS) entry which is preliminary data.</text>
</comment>
<keyword evidence="3" id="KW-0206">Cytoskeleton</keyword>
<dbReference type="PANTHER" id="PTHR20544:SF0">
    <property type="entry name" value="NUCLEOPROTEIN TPR_MLP1 DOMAIN-CONTAINING PROTEIN"/>
    <property type="match status" value="1"/>
</dbReference>
<reference evidence="6 7" key="1">
    <citation type="journal article" date="2023" name="Insect Mol. Biol.">
        <title>Genome sequencing provides insights into the evolution of gene families encoding plant cell wall-degrading enzymes in longhorned beetles.</title>
        <authorList>
            <person name="Shin N.R."/>
            <person name="Okamura Y."/>
            <person name="Kirsch R."/>
            <person name="Pauchet Y."/>
        </authorList>
    </citation>
    <scope>NUCLEOTIDE SEQUENCE [LARGE SCALE GENOMIC DNA]</scope>
    <source>
        <strain evidence="6">EAD_L_NR</strain>
    </source>
</reference>